<dbReference type="RefSeq" id="WP_030665667.1">
    <property type="nucleotide sequence ID" value="NZ_BMRU01000081.1"/>
</dbReference>
<evidence type="ECO:0000313" key="2">
    <source>
        <dbReference type="EMBL" id="GHI14444.1"/>
    </source>
</evidence>
<organism evidence="2 3">
    <name type="scientific">Streptomyces virginiae</name>
    <name type="common">Streptomyces cinnamonensis</name>
    <dbReference type="NCBI Taxonomy" id="1961"/>
    <lineage>
        <taxon>Bacteria</taxon>
        <taxon>Bacillati</taxon>
        <taxon>Actinomycetota</taxon>
        <taxon>Actinomycetes</taxon>
        <taxon>Kitasatosporales</taxon>
        <taxon>Streptomycetaceae</taxon>
        <taxon>Streptomyces</taxon>
    </lineage>
</organism>
<evidence type="ECO:0008006" key="4">
    <source>
        <dbReference type="Google" id="ProtNLM"/>
    </source>
</evidence>
<protein>
    <recommendedName>
        <fullName evidence="4">Lipoprotein</fullName>
    </recommendedName>
</protein>
<accession>A0ABQ3NNV2</accession>
<dbReference type="EMBL" id="BNDV01000008">
    <property type="protein sequence ID" value="GHI14444.1"/>
    <property type="molecule type" value="Genomic_DNA"/>
</dbReference>
<evidence type="ECO:0000256" key="1">
    <source>
        <dbReference type="SAM" id="SignalP"/>
    </source>
</evidence>
<gene>
    <name evidence="2" type="ORF">Scinn_39070</name>
</gene>
<dbReference type="Proteomes" id="UP000660554">
    <property type="component" value="Unassembled WGS sequence"/>
</dbReference>
<reference evidence="3" key="1">
    <citation type="submission" date="2020-09" db="EMBL/GenBank/DDBJ databases">
        <title>Whole genome shotgun sequence of Streptomyces cinnamonensis NBRC 15873.</title>
        <authorList>
            <person name="Komaki H."/>
            <person name="Tamura T."/>
        </authorList>
    </citation>
    <scope>NUCLEOTIDE SEQUENCE [LARGE SCALE GENOMIC DNA]</scope>
    <source>
        <strain evidence="3">NBRC 15873</strain>
    </source>
</reference>
<keyword evidence="1" id="KW-0732">Signal</keyword>
<feature type="signal peptide" evidence="1">
    <location>
        <begin position="1"/>
        <end position="32"/>
    </location>
</feature>
<sequence length="119" mass="12695">MTRTTLTQRLALLGVGGALAVGGALLPSTALAAPAMPQVTAAQTMHDHPAHEHPDHEARTKTVVRTKITISQRTLSDGRVKVVTVKTITKITKDRDGKVVKKSVKTTTTVKIRPAPDDD</sequence>
<keyword evidence="3" id="KW-1185">Reference proteome</keyword>
<comment type="caution">
    <text evidence="2">The sequence shown here is derived from an EMBL/GenBank/DDBJ whole genome shotgun (WGS) entry which is preliminary data.</text>
</comment>
<dbReference type="GeneID" id="86952154"/>
<evidence type="ECO:0000313" key="3">
    <source>
        <dbReference type="Proteomes" id="UP000660554"/>
    </source>
</evidence>
<name>A0ABQ3NNV2_STRVG</name>
<feature type="chain" id="PRO_5046101581" description="Lipoprotein" evidence="1">
    <location>
        <begin position="33"/>
        <end position="119"/>
    </location>
</feature>
<proteinExistence type="predicted"/>